<dbReference type="InterPro" id="IPR003531">
    <property type="entry name" value="Hempt_rcpt_S_F1_CS"/>
</dbReference>
<dbReference type="GO" id="GO:0016064">
    <property type="term" value="P:immunoglobulin mediated immune response"/>
    <property type="evidence" value="ECO:0007669"/>
    <property type="project" value="TreeGrafter"/>
</dbReference>
<evidence type="ECO:0000256" key="1">
    <source>
        <dbReference type="ARBA" id="ARBA00004167"/>
    </source>
</evidence>
<evidence type="ECO:0000313" key="10">
    <source>
        <dbReference type="Proteomes" id="UP000752171"/>
    </source>
</evidence>
<evidence type="ECO:0000256" key="2">
    <source>
        <dbReference type="ARBA" id="ARBA00022692"/>
    </source>
</evidence>
<evidence type="ECO:0000256" key="6">
    <source>
        <dbReference type="ARBA" id="ARBA00023170"/>
    </source>
</evidence>
<gene>
    <name evidence="9" type="primary">IL2RG</name>
    <name evidence="9" type="ORF">AMEX_G13654</name>
</gene>
<comment type="subcellular location">
    <subcellularLocation>
        <location evidence="1">Membrane</location>
        <topology evidence="1">Single-pass membrane protein</topology>
    </subcellularLocation>
</comment>
<dbReference type="InterPro" id="IPR048651">
    <property type="entry name" value="CRLF2-like_D1"/>
</dbReference>
<evidence type="ECO:0000313" key="9">
    <source>
        <dbReference type="EMBL" id="KAG9272639.1"/>
    </source>
</evidence>
<keyword evidence="4 7" id="KW-1133">Transmembrane helix</keyword>
<protein>
    <submittedName>
        <fullName evidence="9">Cytokine receptor common subunit gamma-like isoform X1</fullName>
    </submittedName>
</protein>
<dbReference type="AlphaFoldDB" id="A0A8T2LM23"/>
<name>A0A8T2LM23_ASTMX</name>
<dbReference type="PANTHER" id="PTHR23037">
    <property type="entry name" value="CYTOKINE RECEPTOR"/>
    <property type="match status" value="1"/>
</dbReference>
<keyword evidence="3" id="KW-0732">Signal</keyword>
<accession>A0A8T2LM23</accession>
<evidence type="ECO:0000256" key="5">
    <source>
        <dbReference type="ARBA" id="ARBA00023136"/>
    </source>
</evidence>
<comment type="caution">
    <text evidence="9">The sequence shown here is derived from an EMBL/GenBank/DDBJ whole genome shotgun (WGS) entry which is preliminary data.</text>
</comment>
<keyword evidence="5 7" id="KW-0472">Membrane</keyword>
<feature type="transmembrane region" description="Helical" evidence="7">
    <location>
        <begin position="276"/>
        <end position="297"/>
    </location>
</feature>
<dbReference type="InterPro" id="IPR036116">
    <property type="entry name" value="FN3_sf"/>
</dbReference>
<sequence>MGGSCKLRKRDAQTSCSVIRITSLCVSSGEPKLCIMVGLLVSKVLFGFLLLMFFQGCWSRPSSPPQGGCTSEECAVDINCMFINWEYVNCSWTRPKMQNVNYTFSSKLSSKTVYKECPQYLQEHGQNVGCRIPFTVEDQFRHFSTNLSVGRNQSVTKDYDQLLNRVKFNPPNNISVNWTGANGSLCLNWVRSIKQQNCVRYMVQYWRDSKPQVPHKTNKNKYCIPYVSKEVNFTFQVRSKLEGSCGTSDFWSDWSDPVQWGNYTESLPGSPSVSLWPVWLSILGIVVLIALAMLLCYCERIKIFILPVVPDPSKILQDLFREHNGNVESWVHSSRLKEAFETDYTEIPCIVCEPSPTLKIQGFCMAVMSRLFRSQTGWLYFIYAL</sequence>
<evidence type="ECO:0000256" key="3">
    <source>
        <dbReference type="ARBA" id="ARBA00022729"/>
    </source>
</evidence>
<dbReference type="GO" id="GO:0009897">
    <property type="term" value="C:external side of plasma membrane"/>
    <property type="evidence" value="ECO:0007669"/>
    <property type="project" value="TreeGrafter"/>
</dbReference>
<keyword evidence="2 7" id="KW-0812">Transmembrane</keyword>
<dbReference type="GO" id="GO:0004896">
    <property type="term" value="F:cytokine receptor activity"/>
    <property type="evidence" value="ECO:0007669"/>
    <property type="project" value="InterPro"/>
</dbReference>
<evidence type="ECO:0000256" key="7">
    <source>
        <dbReference type="SAM" id="Phobius"/>
    </source>
</evidence>
<dbReference type="Pfam" id="PF21604">
    <property type="entry name" value="CRLF2_D1"/>
    <property type="match status" value="1"/>
</dbReference>
<keyword evidence="6 9" id="KW-0675">Receptor</keyword>
<dbReference type="OrthoDB" id="8942047at2759"/>
<feature type="domain" description="Cytokine receptor-like factor 2-like D1" evidence="8">
    <location>
        <begin position="83"/>
        <end position="130"/>
    </location>
</feature>
<feature type="transmembrane region" description="Helical" evidence="7">
    <location>
        <begin position="33"/>
        <end position="54"/>
    </location>
</feature>
<reference evidence="9 10" key="1">
    <citation type="submission" date="2021-07" db="EMBL/GenBank/DDBJ databases">
        <authorList>
            <person name="Imarazene B."/>
            <person name="Zahm M."/>
            <person name="Klopp C."/>
            <person name="Cabau C."/>
            <person name="Beille S."/>
            <person name="Jouanno E."/>
            <person name="Castinel A."/>
            <person name="Lluch J."/>
            <person name="Gil L."/>
            <person name="Kuchtly C."/>
            <person name="Lopez Roques C."/>
            <person name="Donnadieu C."/>
            <person name="Parrinello H."/>
            <person name="Journot L."/>
            <person name="Du K."/>
            <person name="Schartl M."/>
            <person name="Retaux S."/>
            <person name="Guiguen Y."/>
        </authorList>
    </citation>
    <scope>NUCLEOTIDE SEQUENCE [LARGE SCALE GENOMIC DNA]</scope>
    <source>
        <strain evidence="9">Pach_M1</strain>
        <tissue evidence="9">Testis</tissue>
    </source>
</reference>
<dbReference type="Gene3D" id="2.60.40.10">
    <property type="entry name" value="Immunoglobulins"/>
    <property type="match status" value="2"/>
</dbReference>
<dbReference type="PANTHER" id="PTHR23037:SF42">
    <property type="entry name" value="CYTOKINE RECEPTOR COMMON SUBUNIT GAMMA ISOFORM X1-RELATED"/>
    <property type="match status" value="1"/>
</dbReference>
<dbReference type="Proteomes" id="UP000752171">
    <property type="component" value="Unassembled WGS sequence"/>
</dbReference>
<dbReference type="InterPro" id="IPR013783">
    <property type="entry name" value="Ig-like_fold"/>
</dbReference>
<proteinExistence type="predicted"/>
<evidence type="ECO:0000256" key="4">
    <source>
        <dbReference type="ARBA" id="ARBA00022989"/>
    </source>
</evidence>
<evidence type="ECO:0000259" key="8">
    <source>
        <dbReference type="Pfam" id="PF21604"/>
    </source>
</evidence>
<dbReference type="SUPFAM" id="SSF49265">
    <property type="entry name" value="Fibronectin type III"/>
    <property type="match status" value="2"/>
</dbReference>
<organism evidence="9 10">
    <name type="scientific">Astyanax mexicanus</name>
    <name type="common">Blind cave fish</name>
    <name type="synonym">Astyanax fasciatus mexicanus</name>
    <dbReference type="NCBI Taxonomy" id="7994"/>
    <lineage>
        <taxon>Eukaryota</taxon>
        <taxon>Metazoa</taxon>
        <taxon>Chordata</taxon>
        <taxon>Craniata</taxon>
        <taxon>Vertebrata</taxon>
        <taxon>Euteleostomi</taxon>
        <taxon>Actinopterygii</taxon>
        <taxon>Neopterygii</taxon>
        <taxon>Teleostei</taxon>
        <taxon>Ostariophysi</taxon>
        <taxon>Characiformes</taxon>
        <taxon>Characoidei</taxon>
        <taxon>Acestrorhamphidae</taxon>
        <taxon>Acestrorhamphinae</taxon>
        <taxon>Astyanax</taxon>
    </lineage>
</organism>
<dbReference type="EMBL" id="JAICCE010000010">
    <property type="protein sequence ID" value="KAG9272639.1"/>
    <property type="molecule type" value="Genomic_DNA"/>
</dbReference>
<dbReference type="PROSITE" id="PS01355">
    <property type="entry name" value="HEMATOPO_REC_S_F1"/>
    <property type="match status" value="1"/>
</dbReference>